<feature type="region of interest" description="Disordered" evidence="1">
    <location>
        <begin position="468"/>
        <end position="534"/>
    </location>
</feature>
<feature type="compositionally biased region" description="Basic and acidic residues" evidence="1">
    <location>
        <begin position="521"/>
        <end position="534"/>
    </location>
</feature>
<dbReference type="GO" id="GO:0045893">
    <property type="term" value="P:positive regulation of DNA-templated transcription"/>
    <property type="evidence" value="ECO:0007669"/>
    <property type="project" value="TreeGrafter"/>
</dbReference>
<dbReference type="EMBL" id="CALOZG010000075">
    <property type="protein sequence ID" value="CAH4036607.1"/>
    <property type="molecule type" value="Genomic_DNA"/>
</dbReference>
<dbReference type="InterPro" id="IPR003604">
    <property type="entry name" value="Matrin/U1-like-C_Znf_C2H2"/>
</dbReference>
<dbReference type="GO" id="GO:0008270">
    <property type="term" value="F:zinc ion binding"/>
    <property type="evidence" value="ECO:0007669"/>
    <property type="project" value="InterPro"/>
</dbReference>
<feature type="compositionally biased region" description="Basic and acidic residues" evidence="1">
    <location>
        <begin position="468"/>
        <end position="508"/>
    </location>
</feature>
<dbReference type="InterPro" id="IPR013087">
    <property type="entry name" value="Znf_C2H2_type"/>
</dbReference>
<dbReference type="PANTHER" id="PTHR15577:SF2">
    <property type="entry name" value="ZINC FINGER PROTEIN 318"/>
    <property type="match status" value="1"/>
</dbReference>
<dbReference type="Proteomes" id="UP001152562">
    <property type="component" value="Unassembled WGS sequence"/>
</dbReference>
<evidence type="ECO:0000313" key="3">
    <source>
        <dbReference type="EMBL" id="CAH4036607.1"/>
    </source>
</evidence>
<dbReference type="GO" id="GO:0005654">
    <property type="term" value="C:nucleoplasm"/>
    <property type="evidence" value="ECO:0007669"/>
    <property type="project" value="TreeGrafter"/>
</dbReference>
<feature type="region of interest" description="Disordered" evidence="1">
    <location>
        <begin position="17"/>
        <end position="40"/>
    </location>
</feature>
<feature type="compositionally biased region" description="Basic and acidic residues" evidence="1">
    <location>
        <begin position="411"/>
        <end position="433"/>
    </location>
</feature>
<sequence length="746" mass="87701">MSENIKTVRRKVVDVLKQPYENPKSKNARDRSQSPIISEAGNDDSYILDEIAKLPDLSELYCEDEQDTSISTYDYTEKNDETSKSDVYHRNLKRKRQDGFKLFTDMQATIIQEPSHNKYDISHLLKYKTLTTTSTQLDNSRHITMLIRQRENCKKSAIVLKNKLKALKLHSKSSKSSITDNFDKKNNKLQLKLHNKLKATGNVVKMLDEIIEAECSEVYSTEVTDRNQAQKQYMYNYEYYDPELHWCHICNVFPQTAKDFLKHLHSSLHQEKTGDHIEKPWSEQTDFDEGFPHVPSAPSKRTPIRGLQFYVPTTAWYCKLCKHFMGDAHSATNHLKSIIHANKYNEFIGHNPHFETDWISDRQKAFEKVRRLKRLIGNEKMVSICVSSDSDGEPTHKKEKRMKEKHHNKSRKENIFKANSEKIADLDSTRSRQDTLTPSDLVYDRSVSREVDDNERRRLEARWKDKDREGERRMNEREKYSDDRERYQERSKLCYNERERRRDEEERERRHRRDSRYMQQYKRDSRDRARLRETPQTKTKYREGYAKMLPVPEKDGKPKCSMQELKKTAAELYNKERKGNENLYQLAASWLNNNPLPIYPSIAVPDVDINQYYPYGYPYYMGPGYGLESIMNPGMIAPCTSNSGTSLLGEPPLYYGFNKTFSLLYNHMNQQSMRNNVSQNSKEPMDKENNSTEENESCKQDGNEDENNGIEENSIVQLNLQSIKDESQTVTDYKEQPPNDEKNIDV</sequence>
<organism evidence="3 4">
    <name type="scientific">Pieris brassicae</name>
    <name type="common">White butterfly</name>
    <name type="synonym">Large white butterfly</name>
    <dbReference type="NCBI Taxonomy" id="7116"/>
    <lineage>
        <taxon>Eukaryota</taxon>
        <taxon>Metazoa</taxon>
        <taxon>Ecdysozoa</taxon>
        <taxon>Arthropoda</taxon>
        <taxon>Hexapoda</taxon>
        <taxon>Insecta</taxon>
        <taxon>Pterygota</taxon>
        <taxon>Neoptera</taxon>
        <taxon>Endopterygota</taxon>
        <taxon>Lepidoptera</taxon>
        <taxon>Glossata</taxon>
        <taxon>Ditrysia</taxon>
        <taxon>Papilionoidea</taxon>
        <taxon>Pieridae</taxon>
        <taxon>Pierinae</taxon>
        <taxon>Pieris</taxon>
    </lineage>
</organism>
<keyword evidence="4" id="KW-1185">Reference proteome</keyword>
<feature type="region of interest" description="Disordered" evidence="1">
    <location>
        <begin position="674"/>
        <end position="746"/>
    </location>
</feature>
<evidence type="ECO:0000256" key="1">
    <source>
        <dbReference type="SAM" id="MobiDB-lite"/>
    </source>
</evidence>
<evidence type="ECO:0000259" key="2">
    <source>
        <dbReference type="PROSITE" id="PS00028"/>
    </source>
</evidence>
<evidence type="ECO:0000313" key="4">
    <source>
        <dbReference type="Proteomes" id="UP001152562"/>
    </source>
</evidence>
<gene>
    <name evidence="3" type="ORF">PIBRA_LOCUS12383</name>
</gene>
<dbReference type="SMART" id="SM00451">
    <property type="entry name" value="ZnF_U1"/>
    <property type="match status" value="2"/>
</dbReference>
<dbReference type="GO" id="GO:0045892">
    <property type="term" value="P:negative regulation of DNA-templated transcription"/>
    <property type="evidence" value="ECO:0007669"/>
    <property type="project" value="TreeGrafter"/>
</dbReference>
<feature type="domain" description="C2H2-type" evidence="2">
    <location>
        <begin position="318"/>
        <end position="340"/>
    </location>
</feature>
<proteinExistence type="predicted"/>
<feature type="compositionally biased region" description="Basic and acidic residues" evidence="1">
    <location>
        <begin position="23"/>
        <end position="32"/>
    </location>
</feature>
<protein>
    <recommendedName>
        <fullName evidence="2">C2H2-type domain-containing protein</fullName>
    </recommendedName>
</protein>
<comment type="caution">
    <text evidence="3">The sequence shown here is derived from an EMBL/GenBank/DDBJ whole genome shotgun (WGS) entry which is preliminary data.</text>
</comment>
<dbReference type="InterPro" id="IPR055309">
    <property type="entry name" value="Znf318-like"/>
</dbReference>
<dbReference type="PANTHER" id="PTHR15577">
    <property type="entry name" value="ZINC FINGER CONTAINING PROTEIN"/>
    <property type="match status" value="1"/>
</dbReference>
<name>A0A9P0XHG9_PIEBR</name>
<feature type="compositionally biased region" description="Basic and acidic residues" evidence="1">
    <location>
        <begin position="683"/>
        <end position="702"/>
    </location>
</feature>
<dbReference type="GO" id="GO:0003676">
    <property type="term" value="F:nucleic acid binding"/>
    <property type="evidence" value="ECO:0007669"/>
    <property type="project" value="InterPro"/>
</dbReference>
<dbReference type="AlphaFoldDB" id="A0A9P0XHG9"/>
<accession>A0A9P0XHG9</accession>
<feature type="compositionally biased region" description="Basic residues" evidence="1">
    <location>
        <begin position="397"/>
        <end position="410"/>
    </location>
</feature>
<feature type="region of interest" description="Disordered" evidence="1">
    <location>
        <begin position="386"/>
        <end position="439"/>
    </location>
</feature>
<feature type="compositionally biased region" description="Basic and acidic residues" evidence="1">
    <location>
        <begin position="723"/>
        <end position="746"/>
    </location>
</feature>
<dbReference type="PROSITE" id="PS00028">
    <property type="entry name" value="ZINC_FINGER_C2H2_1"/>
    <property type="match status" value="1"/>
</dbReference>
<reference evidence="3" key="1">
    <citation type="submission" date="2022-05" db="EMBL/GenBank/DDBJ databases">
        <authorList>
            <person name="Okamura Y."/>
        </authorList>
    </citation>
    <scope>NUCLEOTIDE SEQUENCE</scope>
</reference>